<dbReference type="AlphaFoldDB" id="A0A939J395"/>
<dbReference type="InterPro" id="IPR046184">
    <property type="entry name" value="DUF6212"/>
</dbReference>
<sequence length="509" mass="54765">MTVVATQESFAVRKQAGEAVLLKELTLIVAGVARQDIPATLLGAVRTVWFEGLEESGAWFSDENGKRFLVAEVPLMPLAVLVGSAEQAGKNLFFKWLQRHGVAQMPAAVVWNGDDVGATVASLVGLVAGHVNAGARRLALSNKELKTLRSLNDDLQNRFAAIEAFLNRYGLQPLDLIFANEPAENPLNPNVLATAPAEGICQILPVPSAGVSSVAIHIESMGVRQDLKMRAQLVTLEDQRIVETWQFTSGDLLAGWNNFGLSRSLAGLRRTLEFRLQIEQSEDEMPVLSVGGLQPIEMFQVRGASTGAPVLKNSLALQVWGGIPGVSMPSHANYIPAQSRQAGAGEGFDDVPVAPGILEHACLANAEEVTFDFEAIMPLPTERAIGCHPPAKGMTIGMLPDACPPEVVRMSVKAFIDNSRAADIDFGLVVARDLDAARDLFLEVREPVAGEAWSGWKSVTYGDVAHLSAFAAERVGVWQNVYFATRMSEAGGNDFAWAKFKNFRAVVSG</sequence>
<comment type="caution">
    <text evidence="1">The sequence shown here is derived from an EMBL/GenBank/DDBJ whole genome shotgun (WGS) entry which is preliminary data.</text>
</comment>
<dbReference type="Proteomes" id="UP000664096">
    <property type="component" value="Unassembled WGS sequence"/>
</dbReference>
<accession>A0A939J395</accession>
<evidence type="ECO:0000313" key="1">
    <source>
        <dbReference type="EMBL" id="MBN9672253.1"/>
    </source>
</evidence>
<name>A0A939J395_9HYPH</name>
<proteinExistence type="predicted"/>
<dbReference type="Pfam" id="PF19717">
    <property type="entry name" value="DUF6212"/>
    <property type="match status" value="1"/>
</dbReference>
<organism evidence="1 2">
    <name type="scientific">Roseibium aggregatum</name>
    <dbReference type="NCBI Taxonomy" id="187304"/>
    <lineage>
        <taxon>Bacteria</taxon>
        <taxon>Pseudomonadati</taxon>
        <taxon>Pseudomonadota</taxon>
        <taxon>Alphaproteobacteria</taxon>
        <taxon>Hyphomicrobiales</taxon>
        <taxon>Stappiaceae</taxon>
        <taxon>Roseibium</taxon>
    </lineage>
</organism>
<gene>
    <name evidence="1" type="ORF">JF539_18010</name>
</gene>
<protein>
    <submittedName>
        <fullName evidence="1">Uncharacterized protein</fullName>
    </submittedName>
</protein>
<evidence type="ECO:0000313" key="2">
    <source>
        <dbReference type="Proteomes" id="UP000664096"/>
    </source>
</evidence>
<dbReference type="RefSeq" id="WP_207142110.1">
    <property type="nucleotide sequence ID" value="NZ_JAEKJZ010000004.1"/>
</dbReference>
<dbReference type="EMBL" id="JAEKJZ010000004">
    <property type="protein sequence ID" value="MBN9672253.1"/>
    <property type="molecule type" value="Genomic_DNA"/>
</dbReference>
<reference evidence="1" key="1">
    <citation type="submission" date="2020-12" db="EMBL/GenBank/DDBJ databases">
        <title>Oil enriched cultivation method for isolating marine PHA-producing bacteria.</title>
        <authorList>
            <person name="Zheng W."/>
            <person name="Yu S."/>
            <person name="Huang Y."/>
        </authorList>
    </citation>
    <scope>NUCLEOTIDE SEQUENCE</scope>
    <source>
        <strain evidence="1">SY-2-12</strain>
    </source>
</reference>